<dbReference type="AlphaFoldDB" id="A0A7U2FAK5"/>
<gene>
    <name evidence="2" type="ORF">JI435_308240</name>
</gene>
<feature type="region of interest" description="Disordered" evidence="1">
    <location>
        <begin position="407"/>
        <end position="461"/>
    </location>
</feature>
<dbReference type="VEuPathDB" id="FungiDB:JI435_308240"/>
<keyword evidence="3" id="KW-1185">Reference proteome</keyword>
<evidence type="ECO:0000313" key="2">
    <source>
        <dbReference type="EMBL" id="QRD01483.1"/>
    </source>
</evidence>
<accession>A0A7U2FAK5</accession>
<name>A0A7U2FAK5_PHANO</name>
<feature type="compositionally biased region" description="Polar residues" evidence="1">
    <location>
        <begin position="418"/>
        <end position="442"/>
    </location>
</feature>
<dbReference type="OrthoDB" id="5430717at2759"/>
<evidence type="ECO:0000313" key="3">
    <source>
        <dbReference type="Proteomes" id="UP000663193"/>
    </source>
</evidence>
<dbReference type="Proteomes" id="UP000663193">
    <property type="component" value="Chromosome 12"/>
</dbReference>
<sequence length="635" mass="71066">MPDNKGVGWRKKSKPKELQPLKLGLDHLVGADDASDRRRHHGWRKTIQGSRPATPATAPPVTPTVEETEDALSERTEPTTPRRDSKPKLVRYTSLFSSFASTPKGPEFSEPWGEEPLLFEPYADPKLAIASIRAHMASFSMKPIPPEHNNNLFRIFEDYHKRRDEIDRLRIALKELSERQLQYETGWADYERQYAEEIRRLELLIAQGVTGVAGVLNARQSSVLDRKRMHRKTISNSKTRTHHEFLTQEQIDTEIRLRSQQVLLQRSTSPSTKMTALSRHFTGRAGEDLRIGTPPDDINPMLSRKVQSEMNLAKLGHVDTASSVEHSSVTSGFSGTGDHLPDEMSSPISAMVEVAVDCDAIIALRELGTLVARRRGLETAEFIEGLMQLLSQPCVPNKRTDEEFGVSDTIPVRDGPGTKNTAIDDTTPQRTLRKFQSQPQLTSEKRRRRHFSFEPGEDQLLALNEEMRENDASRYYDVSMKSSGPQLLSHPHESNADPSPEVSIPWQSATQQDSYNASKIPSPVQVYGSVRREEFSSVLTAFRDNHNVNLRPSSSSRSSSFNTQRSAEMSPSSRDRPVSTRAPSGVSILSADHQRPVSQGGNPARTIRPSKTSSLRASRTMGPLTQENDEPDQSG</sequence>
<feature type="region of interest" description="Disordered" evidence="1">
    <location>
        <begin position="481"/>
        <end position="504"/>
    </location>
</feature>
<feature type="region of interest" description="Disordered" evidence="1">
    <location>
        <begin position="547"/>
        <end position="635"/>
    </location>
</feature>
<protein>
    <submittedName>
        <fullName evidence="2">Uncharacterized protein</fullName>
    </submittedName>
</protein>
<proteinExistence type="predicted"/>
<feature type="region of interest" description="Disordered" evidence="1">
    <location>
        <begin position="1"/>
        <end position="87"/>
    </location>
</feature>
<evidence type="ECO:0000256" key="1">
    <source>
        <dbReference type="SAM" id="MobiDB-lite"/>
    </source>
</evidence>
<reference evidence="3" key="1">
    <citation type="journal article" date="2021" name="BMC Genomics">
        <title>Chromosome-level genome assembly and manually-curated proteome of model necrotroph Parastagonospora nodorum Sn15 reveals a genome-wide trove of candidate effector homologs, and redundancy of virulence-related functions within an accessory chromosome.</title>
        <authorList>
            <person name="Bertazzoni S."/>
            <person name="Jones D.A.B."/>
            <person name="Phan H.T."/>
            <person name="Tan K.-C."/>
            <person name="Hane J.K."/>
        </authorList>
    </citation>
    <scope>NUCLEOTIDE SEQUENCE [LARGE SCALE GENOMIC DNA]</scope>
    <source>
        <strain evidence="3">SN15 / ATCC MYA-4574 / FGSC 10173)</strain>
    </source>
</reference>
<dbReference type="EMBL" id="CP069034">
    <property type="protein sequence ID" value="QRD01483.1"/>
    <property type="molecule type" value="Genomic_DNA"/>
</dbReference>
<feature type="compositionally biased region" description="Basic and acidic residues" evidence="1">
    <location>
        <begin position="72"/>
        <end position="87"/>
    </location>
</feature>
<organism evidence="2 3">
    <name type="scientific">Phaeosphaeria nodorum (strain SN15 / ATCC MYA-4574 / FGSC 10173)</name>
    <name type="common">Glume blotch fungus</name>
    <name type="synonym">Parastagonospora nodorum</name>
    <dbReference type="NCBI Taxonomy" id="321614"/>
    <lineage>
        <taxon>Eukaryota</taxon>
        <taxon>Fungi</taxon>
        <taxon>Dikarya</taxon>
        <taxon>Ascomycota</taxon>
        <taxon>Pezizomycotina</taxon>
        <taxon>Dothideomycetes</taxon>
        <taxon>Pleosporomycetidae</taxon>
        <taxon>Pleosporales</taxon>
        <taxon>Pleosporineae</taxon>
        <taxon>Phaeosphaeriaceae</taxon>
        <taxon>Parastagonospora</taxon>
    </lineage>
</organism>
<feature type="compositionally biased region" description="Polar residues" evidence="1">
    <location>
        <begin position="561"/>
        <end position="572"/>
    </location>
</feature>